<dbReference type="Gene3D" id="2.70.98.70">
    <property type="match status" value="1"/>
</dbReference>
<evidence type="ECO:0000256" key="2">
    <source>
        <dbReference type="ARBA" id="ARBA00022729"/>
    </source>
</evidence>
<dbReference type="PANTHER" id="PTHR39210:SF1">
    <property type="entry name" value="HEPARIN-SULFATE LYASE"/>
    <property type="match status" value="1"/>
</dbReference>
<evidence type="ECO:0000259" key="5">
    <source>
        <dbReference type="Pfam" id="PF07940"/>
    </source>
</evidence>
<evidence type="ECO:0000256" key="3">
    <source>
        <dbReference type="ARBA" id="ARBA00022764"/>
    </source>
</evidence>
<dbReference type="EMBL" id="JACVDC010000071">
    <property type="protein sequence ID" value="MBC9797745.1"/>
    <property type="molecule type" value="Genomic_DNA"/>
</dbReference>
<dbReference type="Pfam" id="PF07940">
    <property type="entry name" value="Hepar_II_III_C"/>
    <property type="match status" value="1"/>
</dbReference>
<dbReference type="Pfam" id="PF16889">
    <property type="entry name" value="Hepar_II_III_N"/>
    <property type="match status" value="1"/>
</dbReference>
<dbReference type="InterPro" id="IPR008929">
    <property type="entry name" value="Chondroitin_lyas"/>
</dbReference>
<dbReference type="Proteomes" id="UP000653730">
    <property type="component" value="Unassembled WGS sequence"/>
</dbReference>
<dbReference type="InterPro" id="IPR031680">
    <property type="entry name" value="Hepar_II_III_N"/>
</dbReference>
<dbReference type="RefSeq" id="WP_187966875.1">
    <property type="nucleotide sequence ID" value="NZ_JACVDC010000071.1"/>
</dbReference>
<dbReference type="GO" id="GO:0016829">
    <property type="term" value="F:lyase activity"/>
    <property type="evidence" value="ECO:0007669"/>
    <property type="project" value="UniProtKB-KW"/>
</dbReference>
<dbReference type="NCBIfam" id="NF045573">
    <property type="entry name" value="Hepsulflyase_CFB"/>
    <property type="match status" value="1"/>
</dbReference>
<keyword evidence="2" id="KW-0732">Signal</keyword>
<dbReference type="Gene3D" id="1.50.10.100">
    <property type="entry name" value="Chondroitin AC/alginate lyase"/>
    <property type="match status" value="1"/>
</dbReference>
<gene>
    <name evidence="7" type="ORF">IBL28_17370</name>
</gene>
<evidence type="ECO:0000256" key="1">
    <source>
        <dbReference type="ARBA" id="ARBA00004418"/>
    </source>
</evidence>
<protein>
    <submittedName>
        <fullName evidence="7">Heparinase II/III family protein</fullName>
    </submittedName>
</protein>
<name>A0A926JUF3_9FLAO</name>
<dbReference type="GO" id="GO:0042597">
    <property type="term" value="C:periplasmic space"/>
    <property type="evidence" value="ECO:0007669"/>
    <property type="project" value="UniProtKB-SubCell"/>
</dbReference>
<keyword evidence="8" id="KW-1185">Reference proteome</keyword>
<comment type="caution">
    <text evidence="7">The sequence shown here is derived from an EMBL/GenBank/DDBJ whole genome shotgun (WGS) entry which is preliminary data.</text>
</comment>
<organism evidence="7 8">
    <name type="scientific">Sinomicrobium weinanense</name>
    <dbReference type="NCBI Taxonomy" id="2842200"/>
    <lineage>
        <taxon>Bacteria</taxon>
        <taxon>Pseudomonadati</taxon>
        <taxon>Bacteroidota</taxon>
        <taxon>Flavobacteriia</taxon>
        <taxon>Flavobacteriales</taxon>
        <taxon>Flavobacteriaceae</taxon>
        <taxon>Sinomicrobium</taxon>
    </lineage>
</organism>
<dbReference type="InterPro" id="IPR012480">
    <property type="entry name" value="Hepar_II_III_C"/>
</dbReference>
<comment type="subcellular location">
    <subcellularLocation>
        <location evidence="1">Periplasm</location>
    </subcellularLocation>
</comment>
<dbReference type="SUPFAM" id="SSF48230">
    <property type="entry name" value="Chondroitin AC/alginate lyase"/>
    <property type="match status" value="1"/>
</dbReference>
<dbReference type="AlphaFoldDB" id="A0A926JUF3"/>
<feature type="domain" description="Heparin-sulfate lyase N-terminal" evidence="6">
    <location>
        <begin position="31"/>
        <end position="374"/>
    </location>
</feature>
<reference evidence="7 8" key="1">
    <citation type="submission" date="2020-09" db="EMBL/GenBank/DDBJ databases">
        <title>Sinomicrobium weinanense sp. nov., a halophilic bacteria isolated from saline-alkali soil.</title>
        <authorList>
            <person name="Wu P."/>
            <person name="Ren H."/>
            <person name="Mei Y."/>
            <person name="Liang Y."/>
            <person name="Chen Z."/>
        </authorList>
    </citation>
    <scope>NUCLEOTIDE SEQUENCE [LARGE SCALE GENOMIC DNA]</scope>
    <source>
        <strain evidence="7 8">FJxs</strain>
    </source>
</reference>
<dbReference type="PANTHER" id="PTHR39210">
    <property type="entry name" value="HEPARIN-SULFATE LYASE"/>
    <property type="match status" value="1"/>
</dbReference>
<sequence>MRYLKLFLLLIIPVWGIAALHKPVFKQDDTVFEKLDLNYPGMEKVKILVHQQQYEQAAEALLEYYRGRTHIRHPEYNREDQAGYYGKKLPADVLEKADKGSDHRFFVHKGYGFLDYGKDINWQYWPVRDNEIRWQVNRMYWWPPMGLAYWATGNETYAKEWVFQYRDWIKKNPQGLSDENDRFAWRPLETSRRLQDQTALFNMFIGSPNFTAQFLMEFLENYHHHAQHVLHHYSEKGNHLLFEAQRMIYAGAFFPEFKKAQEWRKSGIDILNREIKKQVYADGLQYELSPNYHAGTINIFLRALRMAQLARLEKEFPESYKKTVESMIMALVNFSFPDYSYPMFSDAKLEQKSGMIKKFRSWAEAFPENPVIRYFATDGKKGTPPSYESHALKQGGFYTFRNSWKDTATVMVLKASPPAFWHSQPDNGTFDLWVKGRNFMPDAGAYVYGGDEEVMKLRNWYRQTRMHKTLTLNNADMDICDARLRIWKTSDSLDILSYTNPSYQNLDHTRTVLFIDKKYFIIFDKAEGPARGKVAVHFQLKEGKALISKKGRSAQTAYKDGNNLLIKNLNPDRTEIIREEGKVSYAYRREIKRPAFAFNQDKKDPGAVRFITVLYPFEGKKAPRVDITENENNDPEHGVIDITLNINGKIHWVKKNFN</sequence>
<evidence type="ECO:0000256" key="4">
    <source>
        <dbReference type="ARBA" id="ARBA00023239"/>
    </source>
</evidence>
<proteinExistence type="predicted"/>
<accession>A0A926JUF3</accession>
<feature type="domain" description="Heparinase II/III-like C-terminal" evidence="5">
    <location>
        <begin position="385"/>
        <end position="590"/>
    </location>
</feature>
<evidence type="ECO:0000313" key="7">
    <source>
        <dbReference type="EMBL" id="MBC9797745.1"/>
    </source>
</evidence>
<evidence type="ECO:0000259" key="6">
    <source>
        <dbReference type="Pfam" id="PF16889"/>
    </source>
</evidence>
<evidence type="ECO:0000313" key="8">
    <source>
        <dbReference type="Proteomes" id="UP000653730"/>
    </source>
</evidence>
<dbReference type="InterPro" id="IPR054646">
    <property type="entry name" value="HepC"/>
</dbReference>
<keyword evidence="3" id="KW-0574">Periplasm</keyword>
<keyword evidence="4" id="KW-0456">Lyase</keyword>